<keyword evidence="1" id="KW-0812">Transmembrane</keyword>
<name>A0A4R6RY64_LABRH</name>
<evidence type="ECO:0000313" key="3">
    <source>
        <dbReference type="Proteomes" id="UP000295444"/>
    </source>
</evidence>
<dbReference type="Proteomes" id="UP000295444">
    <property type="component" value="Unassembled WGS sequence"/>
</dbReference>
<protein>
    <submittedName>
        <fullName evidence="2">Uncharacterized protein</fullName>
    </submittedName>
</protein>
<feature type="transmembrane region" description="Helical" evidence="1">
    <location>
        <begin position="107"/>
        <end position="126"/>
    </location>
</feature>
<accession>A0A4R6RY64</accession>
<dbReference type="EMBL" id="SNXZ01000009">
    <property type="protein sequence ID" value="TDP91176.1"/>
    <property type="molecule type" value="Genomic_DNA"/>
</dbReference>
<proteinExistence type="predicted"/>
<sequence>MTELDGPVSYPVYPPVTPAPGRPGITTAAVVLGFVQAGLAMLGGLVTLFGALGASAEERDVRYGPDPFRAEVAAHLGLATALAVVVMLGSGLLIAGAVTLTSGRERVLYLAGMGLQLAFCIAYFALSAVAIHDANEVRAQTAESPGFGFMVAAVCFAVLPVLGLVFASVASTTKFLQVKGLESNRR</sequence>
<feature type="transmembrane region" description="Helical" evidence="1">
    <location>
        <begin position="72"/>
        <end position="95"/>
    </location>
</feature>
<comment type="caution">
    <text evidence="2">The sequence shown here is derived from an EMBL/GenBank/DDBJ whole genome shotgun (WGS) entry which is preliminary data.</text>
</comment>
<keyword evidence="3" id="KW-1185">Reference proteome</keyword>
<dbReference type="AlphaFoldDB" id="A0A4R6RY64"/>
<reference evidence="2 3" key="1">
    <citation type="submission" date="2019-03" db="EMBL/GenBank/DDBJ databases">
        <title>Genomic Encyclopedia of Type Strains, Phase IV (KMG-IV): sequencing the most valuable type-strain genomes for metagenomic binning, comparative biology and taxonomic classification.</title>
        <authorList>
            <person name="Goeker M."/>
        </authorList>
    </citation>
    <scope>NUCLEOTIDE SEQUENCE [LARGE SCALE GENOMIC DNA]</scope>
    <source>
        <strain evidence="2 3">DSM 45361</strain>
    </source>
</reference>
<evidence type="ECO:0000256" key="1">
    <source>
        <dbReference type="SAM" id="Phobius"/>
    </source>
</evidence>
<keyword evidence="1" id="KW-0472">Membrane</keyword>
<dbReference type="RefSeq" id="WP_133853949.1">
    <property type="nucleotide sequence ID" value="NZ_SNXZ01000009.1"/>
</dbReference>
<evidence type="ECO:0000313" key="2">
    <source>
        <dbReference type="EMBL" id="TDP91176.1"/>
    </source>
</evidence>
<gene>
    <name evidence="2" type="ORF">EV186_109168</name>
</gene>
<organism evidence="2 3">
    <name type="scientific">Labedaea rhizosphaerae</name>
    <dbReference type="NCBI Taxonomy" id="598644"/>
    <lineage>
        <taxon>Bacteria</taxon>
        <taxon>Bacillati</taxon>
        <taxon>Actinomycetota</taxon>
        <taxon>Actinomycetes</taxon>
        <taxon>Pseudonocardiales</taxon>
        <taxon>Pseudonocardiaceae</taxon>
        <taxon>Labedaea</taxon>
    </lineage>
</organism>
<feature type="transmembrane region" description="Helical" evidence="1">
    <location>
        <begin position="146"/>
        <end position="169"/>
    </location>
</feature>
<keyword evidence="1" id="KW-1133">Transmembrane helix</keyword>
<feature type="transmembrane region" description="Helical" evidence="1">
    <location>
        <begin position="29"/>
        <end position="52"/>
    </location>
</feature>